<dbReference type="GO" id="GO:0006352">
    <property type="term" value="P:DNA-templated transcription initiation"/>
    <property type="evidence" value="ECO:0007669"/>
    <property type="project" value="InterPro"/>
</dbReference>
<feature type="domain" description="RNA polymerase sigma-70 region 2" evidence="7">
    <location>
        <begin position="25"/>
        <end position="91"/>
    </location>
</feature>
<evidence type="ECO:0000313" key="10">
    <source>
        <dbReference type="Proteomes" id="UP000191055"/>
    </source>
</evidence>
<dbReference type="InterPro" id="IPR036388">
    <property type="entry name" value="WH-like_DNA-bd_sf"/>
</dbReference>
<evidence type="ECO:0000313" key="9">
    <source>
        <dbReference type="EMBL" id="SKC22959.1"/>
    </source>
</evidence>
<dbReference type="InterPro" id="IPR000838">
    <property type="entry name" value="RNA_pol_sigma70_ECF_CS"/>
</dbReference>
<dbReference type="PANTHER" id="PTHR43133">
    <property type="entry name" value="RNA POLYMERASE ECF-TYPE SIGMA FACTO"/>
    <property type="match status" value="1"/>
</dbReference>
<dbReference type="InterPro" id="IPR013249">
    <property type="entry name" value="RNA_pol_sigma70_r4_t2"/>
</dbReference>
<dbReference type="SUPFAM" id="SSF88659">
    <property type="entry name" value="Sigma3 and sigma4 domains of RNA polymerase sigma factors"/>
    <property type="match status" value="1"/>
</dbReference>
<comment type="similarity">
    <text evidence="1 6">Belongs to the sigma-70 factor family. ECF subfamily.</text>
</comment>
<keyword evidence="3 6" id="KW-0731">Sigma factor</keyword>
<evidence type="ECO:0000256" key="2">
    <source>
        <dbReference type="ARBA" id="ARBA00023015"/>
    </source>
</evidence>
<dbReference type="InterPro" id="IPR007627">
    <property type="entry name" value="RNA_pol_sigma70_r2"/>
</dbReference>
<dbReference type="CDD" id="cd06171">
    <property type="entry name" value="Sigma70_r4"/>
    <property type="match status" value="1"/>
</dbReference>
<dbReference type="Pfam" id="PF08281">
    <property type="entry name" value="Sigma70_r4_2"/>
    <property type="match status" value="1"/>
</dbReference>
<evidence type="ECO:0000256" key="5">
    <source>
        <dbReference type="ARBA" id="ARBA00023163"/>
    </source>
</evidence>
<dbReference type="SUPFAM" id="SSF88946">
    <property type="entry name" value="Sigma2 domain of RNA polymerase sigma factors"/>
    <property type="match status" value="1"/>
</dbReference>
<keyword evidence="5 6" id="KW-0804">Transcription</keyword>
<feature type="domain" description="RNA polymerase sigma factor 70 region 4 type 2" evidence="8">
    <location>
        <begin position="123"/>
        <end position="174"/>
    </location>
</feature>
<dbReference type="InterPro" id="IPR013324">
    <property type="entry name" value="RNA_pol_sigma_r3/r4-like"/>
</dbReference>
<proteinExistence type="inferred from homology"/>
<evidence type="ECO:0000256" key="3">
    <source>
        <dbReference type="ARBA" id="ARBA00023082"/>
    </source>
</evidence>
<evidence type="ECO:0000256" key="1">
    <source>
        <dbReference type="ARBA" id="ARBA00010641"/>
    </source>
</evidence>
<sequence>MHLSDQEILAMMAMPQQREEAFKLLVNKFSQRLYWHLRKMVVIHEDADDLLQNTFVKVWNNLDRFRGDSSLFTWLYRIATNEALNYLNKKRTELLNSFDDLENIMSGRIDEDPLFTGDEIQKRLQKAILSLPDKQRLVFNMKYFDNLKYEEMADILNTSVGALKASYFHAVKKIEALINNELF</sequence>
<dbReference type="GO" id="GO:0016987">
    <property type="term" value="F:sigma factor activity"/>
    <property type="evidence" value="ECO:0007669"/>
    <property type="project" value="UniProtKB-KW"/>
</dbReference>
<dbReference type="Gene3D" id="1.10.1740.10">
    <property type="match status" value="1"/>
</dbReference>
<evidence type="ECO:0000259" key="8">
    <source>
        <dbReference type="Pfam" id="PF08281"/>
    </source>
</evidence>
<dbReference type="KEGG" id="asx:CDL62_04390"/>
<dbReference type="Gene3D" id="1.10.10.10">
    <property type="entry name" value="Winged helix-like DNA-binding domain superfamily/Winged helix DNA-binding domain"/>
    <property type="match status" value="1"/>
</dbReference>
<dbReference type="RefSeq" id="WP_079558325.1">
    <property type="nucleotide sequence ID" value="NZ_CP021904.1"/>
</dbReference>
<evidence type="ECO:0000259" key="7">
    <source>
        <dbReference type="Pfam" id="PF04542"/>
    </source>
</evidence>
<protein>
    <recommendedName>
        <fullName evidence="6">RNA polymerase sigma factor</fullName>
    </recommendedName>
</protein>
<dbReference type="NCBIfam" id="TIGR02937">
    <property type="entry name" value="sigma70-ECF"/>
    <property type="match status" value="1"/>
</dbReference>
<name>A0A1T5HQK6_9BACT</name>
<dbReference type="OrthoDB" id="9780326at2"/>
<dbReference type="InterPro" id="IPR013325">
    <property type="entry name" value="RNA_pol_sigma_r2"/>
</dbReference>
<dbReference type="GO" id="GO:0003677">
    <property type="term" value="F:DNA binding"/>
    <property type="evidence" value="ECO:0007669"/>
    <property type="project" value="UniProtKB-KW"/>
</dbReference>
<dbReference type="STRING" id="889453.SAMN03080601_02623"/>
<dbReference type="Pfam" id="PF04542">
    <property type="entry name" value="Sigma70_r2"/>
    <property type="match status" value="1"/>
</dbReference>
<organism evidence="9 10">
    <name type="scientific">Alkalitalea saponilacus</name>
    <dbReference type="NCBI Taxonomy" id="889453"/>
    <lineage>
        <taxon>Bacteria</taxon>
        <taxon>Pseudomonadati</taxon>
        <taxon>Bacteroidota</taxon>
        <taxon>Bacteroidia</taxon>
        <taxon>Marinilabiliales</taxon>
        <taxon>Marinilabiliaceae</taxon>
        <taxon>Alkalitalea</taxon>
    </lineage>
</organism>
<dbReference type="EMBL" id="FUYV01000016">
    <property type="protein sequence ID" value="SKC22959.1"/>
    <property type="molecule type" value="Genomic_DNA"/>
</dbReference>
<dbReference type="Proteomes" id="UP000191055">
    <property type="component" value="Unassembled WGS sequence"/>
</dbReference>
<keyword evidence="4 6" id="KW-0238">DNA-binding</keyword>
<reference evidence="9 10" key="1">
    <citation type="submission" date="2017-02" db="EMBL/GenBank/DDBJ databases">
        <authorList>
            <person name="Peterson S.W."/>
        </authorList>
    </citation>
    <scope>NUCLEOTIDE SEQUENCE [LARGE SCALE GENOMIC DNA]</scope>
    <source>
        <strain evidence="9 10">DSM 24412</strain>
    </source>
</reference>
<dbReference type="InterPro" id="IPR014284">
    <property type="entry name" value="RNA_pol_sigma-70_dom"/>
</dbReference>
<evidence type="ECO:0000256" key="6">
    <source>
        <dbReference type="RuleBase" id="RU000716"/>
    </source>
</evidence>
<dbReference type="InterPro" id="IPR039425">
    <property type="entry name" value="RNA_pol_sigma-70-like"/>
</dbReference>
<dbReference type="AlphaFoldDB" id="A0A1T5HQK6"/>
<dbReference type="PROSITE" id="PS01063">
    <property type="entry name" value="SIGMA70_ECF"/>
    <property type="match status" value="1"/>
</dbReference>
<dbReference type="PANTHER" id="PTHR43133:SF51">
    <property type="entry name" value="RNA POLYMERASE SIGMA FACTOR"/>
    <property type="match status" value="1"/>
</dbReference>
<keyword evidence="2 6" id="KW-0805">Transcription regulation</keyword>
<evidence type="ECO:0000256" key="4">
    <source>
        <dbReference type="ARBA" id="ARBA00023125"/>
    </source>
</evidence>
<keyword evidence="10" id="KW-1185">Reference proteome</keyword>
<gene>
    <name evidence="9" type="ORF">SAMN03080601_02623</name>
</gene>
<accession>A0A1T5HQK6</accession>